<comment type="caution">
    <text evidence="2">The sequence shown here is derived from an EMBL/GenBank/DDBJ whole genome shotgun (WGS) entry which is preliminary data.</text>
</comment>
<dbReference type="CDD" id="cd00413">
    <property type="entry name" value="Glyco_hydrolase_16"/>
    <property type="match status" value="1"/>
</dbReference>
<dbReference type="Gene3D" id="2.60.120.200">
    <property type="match status" value="1"/>
</dbReference>
<protein>
    <submittedName>
        <fullName evidence="2">Uncharacterized protein</fullName>
    </submittedName>
</protein>
<proteinExistence type="inferred from homology"/>
<organism evidence="2 3">
    <name type="scientific">Sphingobacterium siyangense</name>
    <dbReference type="NCBI Taxonomy" id="459529"/>
    <lineage>
        <taxon>Bacteria</taxon>
        <taxon>Pseudomonadati</taxon>
        <taxon>Bacteroidota</taxon>
        <taxon>Sphingobacteriia</taxon>
        <taxon>Sphingobacteriales</taxon>
        <taxon>Sphingobacteriaceae</taxon>
        <taxon>Sphingobacterium</taxon>
    </lineage>
</organism>
<dbReference type="InterPro" id="IPR000757">
    <property type="entry name" value="Beta-glucanase-like"/>
</dbReference>
<dbReference type="PROSITE" id="PS51762">
    <property type="entry name" value="GH16_2"/>
    <property type="match status" value="1"/>
</dbReference>
<name>A0A420GAD8_9SPHI</name>
<accession>A0A420GAD8</accession>
<dbReference type="GO" id="GO:0005975">
    <property type="term" value="P:carbohydrate metabolic process"/>
    <property type="evidence" value="ECO:0007669"/>
    <property type="project" value="InterPro"/>
</dbReference>
<evidence type="ECO:0000313" key="2">
    <source>
        <dbReference type="EMBL" id="RKF42121.1"/>
    </source>
</evidence>
<reference evidence="2 3" key="1">
    <citation type="submission" date="2016-07" db="EMBL/GenBank/DDBJ databases">
        <title>Genome analysis of Sphingobacterium siyangense T12B17.</title>
        <authorList>
            <person name="Xu D."/>
            <person name="Su Y."/>
            <person name="Zheng S."/>
        </authorList>
    </citation>
    <scope>NUCLEOTIDE SEQUENCE [LARGE SCALE GENOMIC DNA]</scope>
    <source>
        <strain evidence="2 3">T12B17</strain>
    </source>
</reference>
<gene>
    <name evidence="2" type="ORF">BCY89_01120</name>
</gene>
<comment type="similarity">
    <text evidence="1">Belongs to the glycosyl hydrolase 16 family.</text>
</comment>
<evidence type="ECO:0000313" key="3">
    <source>
        <dbReference type="Proteomes" id="UP000286402"/>
    </source>
</evidence>
<sequence length="530" mass="59969">MKKYLFLAGIQVMSALGLSAQTTRSNVPLQLLGTRSWIRVDMKDNQPSMSGAKVFWAKTNKKPQTANAVLAEGIKRYYIQQVEPETTYYIWVESATGKSLANGKVYTSKRWQLDNTELDEEQKNPSSRAVPVGMEVYWQDEFNDQLLNRNKWTTNYFSSLNYLNAKSKDEMLHDRLPQPAYTLNGSAINLYVNDTIPKRIFTAGGNQKISSIQTYDWKSNENLLDNSKGGYFEVKVRRNRQGNPKGTNTAFWFDSPGPDIRYYLQEGSEVDGIKGIRPKGQLFEIDVFEYITAQFVIHGHVDQKGVFQRNLATHIAEGYEHVGQWVTHGVLWTPTSIKHYINGDLIKEYTNKNQIYSPNHFLNVFLGAYGSEGGVNMEVDYIRAYNWPLKDGNELPNPDFERKSGLAPWEGAAVIEEGRGEKGSKAVVLAPGQKIEQYVYLDPQQDFKLVYWSKGDKVQVEVDDVAVVTGKLSNLKTLIPDLGKKAGKQELDFVTGKEINPNKKIVRIGFTNVGKGSAFLDNITLKKRSL</sequence>
<dbReference type="RefSeq" id="WP_205400869.1">
    <property type="nucleotide sequence ID" value="NZ_CP070350.1"/>
</dbReference>
<dbReference type="Proteomes" id="UP000286402">
    <property type="component" value="Unassembled WGS sequence"/>
</dbReference>
<dbReference type="InterPro" id="IPR013320">
    <property type="entry name" value="ConA-like_dom_sf"/>
</dbReference>
<dbReference type="Pfam" id="PF00722">
    <property type="entry name" value="Glyco_hydro_16"/>
    <property type="match status" value="1"/>
</dbReference>
<dbReference type="GO" id="GO:0004553">
    <property type="term" value="F:hydrolase activity, hydrolyzing O-glycosyl compounds"/>
    <property type="evidence" value="ECO:0007669"/>
    <property type="project" value="InterPro"/>
</dbReference>
<dbReference type="AlphaFoldDB" id="A0A420GAD8"/>
<dbReference type="SUPFAM" id="SSF49899">
    <property type="entry name" value="Concanavalin A-like lectins/glucanases"/>
    <property type="match status" value="1"/>
</dbReference>
<dbReference type="EMBL" id="MCAQ01000001">
    <property type="protein sequence ID" value="RKF42121.1"/>
    <property type="molecule type" value="Genomic_DNA"/>
</dbReference>
<evidence type="ECO:0000256" key="1">
    <source>
        <dbReference type="ARBA" id="ARBA00006865"/>
    </source>
</evidence>
<keyword evidence="3" id="KW-1185">Reference proteome</keyword>